<proteinExistence type="predicted"/>
<reference evidence="1 2" key="1">
    <citation type="submission" date="2011-02" db="EMBL/GenBank/DDBJ databases">
        <title>The Genome Sequence of Sphaeroforma arctica JP610.</title>
        <authorList>
            <consortium name="The Broad Institute Genome Sequencing Platform"/>
            <person name="Russ C."/>
            <person name="Cuomo C."/>
            <person name="Young S.K."/>
            <person name="Zeng Q."/>
            <person name="Gargeya S."/>
            <person name="Alvarado L."/>
            <person name="Berlin A."/>
            <person name="Chapman S.B."/>
            <person name="Chen Z."/>
            <person name="Freedman E."/>
            <person name="Gellesch M."/>
            <person name="Goldberg J."/>
            <person name="Griggs A."/>
            <person name="Gujja S."/>
            <person name="Heilman E."/>
            <person name="Heiman D."/>
            <person name="Howarth C."/>
            <person name="Mehta T."/>
            <person name="Neiman D."/>
            <person name="Pearson M."/>
            <person name="Roberts A."/>
            <person name="Saif S."/>
            <person name="Shea T."/>
            <person name="Shenoy N."/>
            <person name="Sisk P."/>
            <person name="Stolte C."/>
            <person name="Sykes S."/>
            <person name="White J."/>
            <person name="Yandava C."/>
            <person name="Burger G."/>
            <person name="Gray M.W."/>
            <person name="Holland P.W.H."/>
            <person name="King N."/>
            <person name="Lang F.B.F."/>
            <person name="Roger A.J."/>
            <person name="Ruiz-Trillo I."/>
            <person name="Haas B."/>
            <person name="Nusbaum C."/>
            <person name="Birren B."/>
        </authorList>
    </citation>
    <scope>NUCLEOTIDE SEQUENCE [LARGE SCALE GENOMIC DNA]</scope>
    <source>
        <strain evidence="1 2">JP610</strain>
    </source>
</reference>
<organism evidence="1 2">
    <name type="scientific">Sphaeroforma arctica JP610</name>
    <dbReference type="NCBI Taxonomy" id="667725"/>
    <lineage>
        <taxon>Eukaryota</taxon>
        <taxon>Ichthyosporea</taxon>
        <taxon>Ichthyophonida</taxon>
        <taxon>Sphaeroforma</taxon>
    </lineage>
</organism>
<sequence>MRESLLPPSLYTLYANLVAYAMANKRLSHSKCTVRVKGKADAAQEYNRTLSLFM</sequence>
<gene>
    <name evidence="1" type="ORF">SARC_14727</name>
</gene>
<dbReference type="AlphaFoldDB" id="A0A0L0F7L8"/>
<dbReference type="RefSeq" id="XP_014146617.1">
    <property type="nucleotide sequence ID" value="XM_014291142.1"/>
</dbReference>
<protein>
    <submittedName>
        <fullName evidence="1">Uncharacterized protein</fullName>
    </submittedName>
</protein>
<dbReference type="Proteomes" id="UP000054560">
    <property type="component" value="Unassembled WGS sequence"/>
</dbReference>
<evidence type="ECO:0000313" key="2">
    <source>
        <dbReference type="Proteomes" id="UP000054560"/>
    </source>
</evidence>
<feature type="non-terminal residue" evidence="1">
    <location>
        <position position="54"/>
    </location>
</feature>
<name>A0A0L0F7L8_9EUKA</name>
<accession>A0A0L0F7L8</accession>
<evidence type="ECO:0000313" key="1">
    <source>
        <dbReference type="EMBL" id="KNC72715.1"/>
    </source>
</evidence>
<dbReference type="EMBL" id="KQ246612">
    <property type="protein sequence ID" value="KNC72715.1"/>
    <property type="molecule type" value="Genomic_DNA"/>
</dbReference>
<keyword evidence="2" id="KW-1185">Reference proteome</keyword>
<dbReference type="GeneID" id="25915231"/>